<dbReference type="AlphaFoldDB" id="A0A7K0BSF8"/>
<dbReference type="EMBL" id="WEGH01000001">
    <property type="protein sequence ID" value="MQY04133.1"/>
    <property type="molecule type" value="Genomic_DNA"/>
</dbReference>
<name>A0A7K0BSF8_9ACTN</name>
<proteinExistence type="predicted"/>
<gene>
    <name evidence="1" type="ORF">ACRB68_21840</name>
</gene>
<evidence type="ECO:0000313" key="2">
    <source>
        <dbReference type="Proteomes" id="UP000487268"/>
    </source>
</evidence>
<sequence length="106" mass="11371">MDASRCTAEFAAEVSVESIGSVHGYETWCAAAGLKPDEGPYGLVLGTTEHGDRVTLLTDDVNYMAMVLQAVAASQITEGIELASERFVVRDGWPCDWPVPETGHGR</sequence>
<evidence type="ECO:0000313" key="1">
    <source>
        <dbReference type="EMBL" id="MQY04133.1"/>
    </source>
</evidence>
<reference evidence="1 2" key="1">
    <citation type="submission" date="2019-10" db="EMBL/GenBank/DDBJ databases">
        <title>Actinomadura rubteroloni sp. nov. and Actinomadura macrotermitis sp. nov., isolated from the gut of fungus growing-termite Macrotermes natalensis.</title>
        <authorList>
            <person name="Benndorf R."/>
            <person name="Martin K."/>
            <person name="Kuefner M."/>
            <person name="De Beer W."/>
            <person name="Kaster A.-K."/>
            <person name="Vollmers J."/>
            <person name="Poulsen M."/>
            <person name="Beemelmanns C."/>
        </authorList>
    </citation>
    <scope>NUCLEOTIDE SEQUENCE [LARGE SCALE GENOMIC DNA]</scope>
    <source>
        <strain evidence="1 2">RB68</strain>
    </source>
</reference>
<protein>
    <submittedName>
        <fullName evidence="1">Uncharacterized protein</fullName>
    </submittedName>
</protein>
<dbReference type="Proteomes" id="UP000487268">
    <property type="component" value="Unassembled WGS sequence"/>
</dbReference>
<accession>A0A7K0BSF8</accession>
<comment type="caution">
    <text evidence="1">The sequence shown here is derived from an EMBL/GenBank/DDBJ whole genome shotgun (WGS) entry which is preliminary data.</text>
</comment>
<organism evidence="1 2">
    <name type="scientific">Actinomadura macrotermitis</name>
    <dbReference type="NCBI Taxonomy" id="2585200"/>
    <lineage>
        <taxon>Bacteria</taxon>
        <taxon>Bacillati</taxon>
        <taxon>Actinomycetota</taxon>
        <taxon>Actinomycetes</taxon>
        <taxon>Streptosporangiales</taxon>
        <taxon>Thermomonosporaceae</taxon>
        <taxon>Actinomadura</taxon>
    </lineage>
</organism>
<dbReference type="RefSeq" id="WP_153531945.1">
    <property type="nucleotide sequence ID" value="NZ_WEGH01000001.1"/>
</dbReference>
<dbReference type="OrthoDB" id="4311302at2"/>
<keyword evidence="2" id="KW-1185">Reference proteome</keyword>